<evidence type="ECO:0000313" key="3">
    <source>
        <dbReference type="Proteomes" id="UP000646523"/>
    </source>
</evidence>
<dbReference type="RefSeq" id="WP_189127583.1">
    <property type="nucleotide sequence ID" value="NZ_BMNH01000025.1"/>
</dbReference>
<evidence type="ECO:0000259" key="1">
    <source>
        <dbReference type="PROSITE" id="PS50902"/>
    </source>
</evidence>
<protein>
    <submittedName>
        <fullName evidence="2">Flavodoxin</fullName>
    </submittedName>
</protein>
<reference evidence="2" key="1">
    <citation type="journal article" date="2014" name="Int. J. Syst. Evol. Microbiol.">
        <title>Complete genome sequence of Corynebacterium casei LMG S-19264T (=DSM 44701T), isolated from a smear-ripened cheese.</title>
        <authorList>
            <consortium name="US DOE Joint Genome Institute (JGI-PGF)"/>
            <person name="Walter F."/>
            <person name="Albersmeier A."/>
            <person name="Kalinowski J."/>
            <person name="Ruckert C."/>
        </authorList>
    </citation>
    <scope>NUCLEOTIDE SEQUENCE</scope>
    <source>
        <strain evidence="2">CGMCC 4.7368</strain>
    </source>
</reference>
<name>A0A917ZA82_9ACTN</name>
<dbReference type="Pfam" id="PF00258">
    <property type="entry name" value="Flavodoxin_1"/>
    <property type="match status" value="1"/>
</dbReference>
<dbReference type="PROSITE" id="PS00201">
    <property type="entry name" value="FLAVODOXIN"/>
    <property type="match status" value="1"/>
</dbReference>
<proteinExistence type="predicted"/>
<accession>A0A917ZA82</accession>
<organism evidence="2 3">
    <name type="scientific">Nonomuraea cavernae</name>
    <dbReference type="NCBI Taxonomy" id="2045107"/>
    <lineage>
        <taxon>Bacteria</taxon>
        <taxon>Bacillati</taxon>
        <taxon>Actinomycetota</taxon>
        <taxon>Actinomycetes</taxon>
        <taxon>Streptosporangiales</taxon>
        <taxon>Streptosporangiaceae</taxon>
        <taxon>Nonomuraea</taxon>
    </lineage>
</organism>
<dbReference type="InterPro" id="IPR008254">
    <property type="entry name" value="Flavodoxin/NO_synth"/>
</dbReference>
<keyword evidence="3" id="KW-1185">Reference proteome</keyword>
<dbReference type="SUPFAM" id="SSF52218">
    <property type="entry name" value="Flavoproteins"/>
    <property type="match status" value="1"/>
</dbReference>
<dbReference type="AlphaFoldDB" id="A0A917ZA82"/>
<dbReference type="Proteomes" id="UP000646523">
    <property type="component" value="Unassembled WGS sequence"/>
</dbReference>
<sequence length="171" mass="18185">MYALIVYESMYGNTGQVAQAVAEGLARAMRTEVVEVAAAPVSPPEEVALLVVGGPTHAFSMSRESTRRSAAEQAREPLVSQGPGIREWLAALRVARGTPVAAFDTRVAKPHLPGSAARAAAKRLRRLGLRLVAPAQSFFVTDSRGPLADGELDRARRWGETLAGHFAVPTS</sequence>
<dbReference type="GO" id="GO:0009055">
    <property type="term" value="F:electron transfer activity"/>
    <property type="evidence" value="ECO:0007669"/>
    <property type="project" value="InterPro"/>
</dbReference>
<dbReference type="InterPro" id="IPR029039">
    <property type="entry name" value="Flavoprotein-like_sf"/>
</dbReference>
<dbReference type="EMBL" id="BMNH01000025">
    <property type="protein sequence ID" value="GGO78394.1"/>
    <property type="molecule type" value="Genomic_DNA"/>
</dbReference>
<feature type="domain" description="Flavodoxin-like" evidence="1">
    <location>
        <begin position="3"/>
        <end position="163"/>
    </location>
</feature>
<reference evidence="2" key="2">
    <citation type="submission" date="2020-09" db="EMBL/GenBank/DDBJ databases">
        <authorList>
            <person name="Sun Q."/>
            <person name="Zhou Y."/>
        </authorList>
    </citation>
    <scope>NUCLEOTIDE SEQUENCE</scope>
    <source>
        <strain evidence="2">CGMCC 4.7368</strain>
    </source>
</reference>
<dbReference type="GO" id="GO:0010181">
    <property type="term" value="F:FMN binding"/>
    <property type="evidence" value="ECO:0007669"/>
    <property type="project" value="InterPro"/>
</dbReference>
<evidence type="ECO:0000313" key="2">
    <source>
        <dbReference type="EMBL" id="GGO78394.1"/>
    </source>
</evidence>
<comment type="caution">
    <text evidence="2">The sequence shown here is derived from an EMBL/GenBank/DDBJ whole genome shotgun (WGS) entry which is preliminary data.</text>
</comment>
<dbReference type="InterPro" id="IPR001226">
    <property type="entry name" value="Flavodoxin_CS"/>
</dbReference>
<dbReference type="Gene3D" id="3.40.50.360">
    <property type="match status" value="1"/>
</dbReference>
<dbReference type="PROSITE" id="PS50902">
    <property type="entry name" value="FLAVODOXIN_LIKE"/>
    <property type="match status" value="1"/>
</dbReference>
<gene>
    <name evidence="2" type="ORF">GCM10012289_60270</name>
</gene>